<protein>
    <submittedName>
        <fullName evidence="2">Uncharacterized protein</fullName>
    </submittedName>
</protein>
<feature type="region of interest" description="Disordered" evidence="1">
    <location>
        <begin position="197"/>
        <end position="235"/>
    </location>
</feature>
<name>A0ABN1NWK0_9ACTN</name>
<accession>A0ABN1NWK0</accession>
<dbReference type="Proteomes" id="UP001501578">
    <property type="component" value="Unassembled WGS sequence"/>
</dbReference>
<gene>
    <name evidence="2" type="ORF">GCM10009560_15470</name>
</gene>
<proteinExistence type="predicted"/>
<keyword evidence="3" id="KW-1185">Reference proteome</keyword>
<evidence type="ECO:0000256" key="1">
    <source>
        <dbReference type="SAM" id="MobiDB-lite"/>
    </source>
</evidence>
<dbReference type="EMBL" id="BAAAHQ010000006">
    <property type="protein sequence ID" value="GAA0918461.1"/>
    <property type="molecule type" value="Genomic_DNA"/>
</dbReference>
<reference evidence="2 3" key="1">
    <citation type="journal article" date="2019" name="Int. J. Syst. Evol. Microbiol.">
        <title>The Global Catalogue of Microorganisms (GCM) 10K type strain sequencing project: providing services to taxonomists for standard genome sequencing and annotation.</title>
        <authorList>
            <consortium name="The Broad Institute Genomics Platform"/>
            <consortium name="The Broad Institute Genome Sequencing Center for Infectious Disease"/>
            <person name="Wu L."/>
            <person name="Ma J."/>
        </authorList>
    </citation>
    <scope>NUCLEOTIDE SEQUENCE [LARGE SCALE GENOMIC DNA]</scope>
    <source>
        <strain evidence="2 3">JCM 11136</strain>
    </source>
</reference>
<feature type="compositionally biased region" description="Pro residues" evidence="1">
    <location>
        <begin position="205"/>
        <end position="215"/>
    </location>
</feature>
<comment type="caution">
    <text evidence="2">The sequence shown here is derived from an EMBL/GenBank/DDBJ whole genome shotgun (WGS) entry which is preliminary data.</text>
</comment>
<dbReference type="Gene3D" id="1.10.287.1060">
    <property type="entry name" value="ESAT-6-like"/>
    <property type="match status" value="1"/>
</dbReference>
<organism evidence="2 3">
    <name type="scientific">Nonomuraea longicatena</name>
    <dbReference type="NCBI Taxonomy" id="83682"/>
    <lineage>
        <taxon>Bacteria</taxon>
        <taxon>Bacillati</taxon>
        <taxon>Actinomycetota</taxon>
        <taxon>Actinomycetes</taxon>
        <taxon>Streptosporangiales</taxon>
        <taxon>Streptosporangiaceae</taxon>
        <taxon>Nonomuraea</taxon>
    </lineage>
</organism>
<evidence type="ECO:0000313" key="2">
    <source>
        <dbReference type="EMBL" id="GAA0918461.1"/>
    </source>
</evidence>
<sequence>MRTWRVASGMSLLAVATYLMVEGAQGNEQAIRQARTSWANALAGTIGVEGQLMPGVETVRRATTGWDTADQAAFELSLNTFNSQLGATKTLMEHMGDNLGQLADAYAEFDTALRLTGVSLITALTGLMVARAFPATAMAAAFGEAAAVRTANIAVIALIGQLAGFLGNAGMNFARLRSALLTIRTVLPDGPGAIGFGGAELKPDGLPPFQPPPERAPGQAQSLPPGSGTFDWDLP</sequence>
<evidence type="ECO:0000313" key="3">
    <source>
        <dbReference type="Proteomes" id="UP001501578"/>
    </source>
</evidence>